<dbReference type="PANTHER" id="PTHR24255">
    <property type="entry name" value="COMPLEMENT COMPONENT 1, S SUBCOMPONENT-RELATED"/>
    <property type="match status" value="1"/>
</dbReference>
<dbReference type="InterPro" id="IPR035914">
    <property type="entry name" value="Sperma_CUB_dom_sf"/>
</dbReference>
<keyword evidence="1 2" id="KW-1015">Disulfide bond</keyword>
<feature type="domain" description="CUB" evidence="3">
    <location>
        <begin position="342"/>
        <end position="452"/>
    </location>
</feature>
<dbReference type="Gene3D" id="2.60.120.290">
    <property type="entry name" value="Spermadhesin, CUB domain"/>
    <property type="match status" value="8"/>
</dbReference>
<evidence type="ECO:0000256" key="2">
    <source>
        <dbReference type="PROSITE-ProRule" id="PRU00059"/>
    </source>
</evidence>
<feature type="domain" description="CUB" evidence="3">
    <location>
        <begin position="701"/>
        <end position="811"/>
    </location>
</feature>
<evidence type="ECO:0000313" key="4">
    <source>
        <dbReference type="EMBL" id="GFY55624.1"/>
    </source>
</evidence>
<dbReference type="OrthoDB" id="6369184at2759"/>
<protein>
    <submittedName>
        <fullName evidence="4">Cubilin</fullName>
    </submittedName>
</protein>
<feature type="disulfide bond" evidence="2">
    <location>
        <begin position="949"/>
        <end position="976"/>
    </location>
</feature>
<dbReference type="InterPro" id="IPR000859">
    <property type="entry name" value="CUB_dom"/>
</dbReference>
<dbReference type="Proteomes" id="UP000886998">
    <property type="component" value="Unassembled WGS sequence"/>
</dbReference>
<feature type="domain" description="CUB" evidence="3">
    <location>
        <begin position="209"/>
        <end position="320"/>
    </location>
</feature>
<feature type="domain" description="CUB" evidence="3">
    <location>
        <begin position="465"/>
        <end position="575"/>
    </location>
</feature>
<evidence type="ECO:0000313" key="5">
    <source>
        <dbReference type="Proteomes" id="UP000886998"/>
    </source>
</evidence>
<proteinExistence type="predicted"/>
<dbReference type="EMBL" id="BMAV01010503">
    <property type="protein sequence ID" value="GFY55624.1"/>
    <property type="molecule type" value="Genomic_DNA"/>
</dbReference>
<reference evidence="4" key="1">
    <citation type="submission" date="2020-08" db="EMBL/GenBank/DDBJ databases">
        <title>Multicomponent nature underlies the extraordinary mechanical properties of spider dragline silk.</title>
        <authorList>
            <person name="Kono N."/>
            <person name="Nakamura H."/>
            <person name="Mori M."/>
            <person name="Yoshida Y."/>
            <person name="Ohtoshi R."/>
            <person name="Malay A.D."/>
            <person name="Moran D.A.P."/>
            <person name="Tomita M."/>
            <person name="Numata K."/>
            <person name="Arakawa K."/>
        </authorList>
    </citation>
    <scope>NUCLEOTIDE SEQUENCE</scope>
</reference>
<organism evidence="4 5">
    <name type="scientific">Trichonephila inaurata madagascariensis</name>
    <dbReference type="NCBI Taxonomy" id="2747483"/>
    <lineage>
        <taxon>Eukaryota</taxon>
        <taxon>Metazoa</taxon>
        <taxon>Ecdysozoa</taxon>
        <taxon>Arthropoda</taxon>
        <taxon>Chelicerata</taxon>
        <taxon>Arachnida</taxon>
        <taxon>Araneae</taxon>
        <taxon>Araneomorphae</taxon>
        <taxon>Entelegynae</taxon>
        <taxon>Araneoidea</taxon>
        <taxon>Nephilidae</taxon>
        <taxon>Trichonephila</taxon>
        <taxon>Trichonephila inaurata</taxon>
    </lineage>
</organism>
<feature type="domain" description="CUB" evidence="3">
    <location>
        <begin position="586"/>
        <end position="688"/>
    </location>
</feature>
<dbReference type="SUPFAM" id="SSF49854">
    <property type="entry name" value="Spermadhesin, CUB domain"/>
    <property type="match status" value="8"/>
</dbReference>
<dbReference type="GO" id="GO:0004252">
    <property type="term" value="F:serine-type endopeptidase activity"/>
    <property type="evidence" value="ECO:0007669"/>
    <property type="project" value="TreeGrafter"/>
</dbReference>
<dbReference type="PANTHER" id="PTHR24255:SF31">
    <property type="entry name" value="CUBILIN-LIKE PROTEIN"/>
    <property type="match status" value="1"/>
</dbReference>
<dbReference type="SMART" id="SM00042">
    <property type="entry name" value="CUB"/>
    <property type="match status" value="8"/>
</dbReference>
<dbReference type="PROSITE" id="PS01180">
    <property type="entry name" value="CUB"/>
    <property type="match status" value="8"/>
</dbReference>
<dbReference type="GO" id="GO:0005615">
    <property type="term" value="C:extracellular space"/>
    <property type="evidence" value="ECO:0007669"/>
    <property type="project" value="TreeGrafter"/>
</dbReference>
<comment type="caution">
    <text evidence="4">The sequence shown here is derived from an EMBL/GenBank/DDBJ whole genome shotgun (WGS) entry which is preliminary data.</text>
</comment>
<comment type="caution">
    <text evidence="2">Lacks conserved residue(s) required for the propagation of feature annotation.</text>
</comment>
<evidence type="ECO:0000259" key="3">
    <source>
        <dbReference type="PROSITE" id="PS01180"/>
    </source>
</evidence>
<gene>
    <name evidence="4" type="primary">CUBN</name>
    <name evidence="4" type="ORF">TNIN_423251</name>
</gene>
<evidence type="ECO:0000256" key="1">
    <source>
        <dbReference type="ARBA" id="ARBA00023157"/>
    </source>
</evidence>
<dbReference type="CDD" id="cd00041">
    <property type="entry name" value="CUB"/>
    <property type="match status" value="8"/>
</dbReference>
<sequence length="1097" mass="123057">MMTTFCNSRLVPFTLRWIQFAFESFVSCFSLGFYSSGSRAMKPYNVLDADESAGEGSFVVGRIWKRGGGRPNPTDSMSDCDALVRGQEGWIFTPNYPSDYDDHRTCDYVVQRLTPDTCRVEMTLNDFDLEESDHCLNDYLDLRDGQQGVLCGALASGTKKQLQFRSGQYTMTLRFKTDKESTGKGFMIQLKQIPRSCGATNIPTGPNVCNQYIDTFTSSVTSPGYPNGYAPNLRCAYTIRRADSRICKVLLEIRLLDFGRHSGGPCRGDYLEFPDLSRTCSGYPSRKIVDFLRGSDLLTFNFVSDGYGSGKGFDIEILQVPDSCTSSPSPPRLPRPGDHQQCDQEVSSVTGHFTSPRFPNPYGPNERCRYTLRKVDPSVCSVELDFRRFELEYSGPRCSKDYLTLPSLNRLCGSISGKQLMELSKDSDYVNLYFVSDGYGHGLGFDIHVTQLFNTCEGHRLHGPCDQEVGTLTGRFTSPSFPGTYPANQRCTYSIHRADATVCSVDLRFITFDIEFSGDQCSKDFLMMPDRTRLCGTTSGTRVIKFPAGSDILALNFFSDEFRSGRGFDIEVTQRRNTCRVPASDCGAEITSSAGRISSPGYPRYYTSGLRCHYKIRRPDPSTCTVELDFRVFDVAMSAGCSEDYLQLPDQSRLALDYSSVGSDVMTLTFVTDSIGAGRGFDIVVRQLPNSCSILPPPPSCDVTVTEERAVIHSPGYPEDYPADALCVYTVRRLDRSVCQVQVEFLDFDLEPAPDCGSDFVQLEKNGDRHCGVTAPPTKVLSYGDGDILRMVFRSDSVSSRRGFEARVRQIRNSCYRPIGPANSRQCGTYSDAMNTIQSENFPLLYPPNTDCEYRIVRHGPGICQVELFFSHFDVASENPANCDRDYLEVKGARYCGKRDGQRVLVDFPKDKNELVLHFKTDSYQQLSGFRIEVKQLTSGCAPPENKTCEHTFSSESFQVISPGYQSGSYPDDADCKYTVKKSSFQVCALQVKFYTFDLEQSDDCSKDYLFIAEQKLCGRMEYDSVSKLLILNNFIARILRSLNEKFNTRTKELINLKPFGKKFVQTKEKVSECLQLSPANLSEFDFGYRTAYGSFL</sequence>
<feature type="domain" description="CUB" evidence="3">
    <location>
        <begin position="826"/>
        <end position="937"/>
    </location>
</feature>
<keyword evidence="5" id="KW-1185">Reference proteome</keyword>
<feature type="domain" description="CUB" evidence="3">
    <location>
        <begin position="80"/>
        <end position="193"/>
    </location>
</feature>
<dbReference type="Pfam" id="PF00431">
    <property type="entry name" value="CUB"/>
    <property type="match status" value="8"/>
</dbReference>
<dbReference type="AlphaFoldDB" id="A0A8X7C861"/>
<feature type="domain" description="CUB" evidence="3">
    <location>
        <begin position="949"/>
        <end position="1067"/>
    </location>
</feature>
<name>A0A8X7C861_9ARAC</name>
<accession>A0A8X7C861</accession>